<keyword evidence="2" id="KW-0233">DNA recombination</keyword>
<dbReference type="SUPFAM" id="SSF56349">
    <property type="entry name" value="DNA breaking-rejoining enzymes"/>
    <property type="match status" value="1"/>
</dbReference>
<evidence type="ECO:0000313" key="6">
    <source>
        <dbReference type="EMBL" id="SNZ12127.1"/>
    </source>
</evidence>
<proteinExistence type="predicted"/>
<dbReference type="InterPro" id="IPR013762">
    <property type="entry name" value="Integrase-like_cat_sf"/>
</dbReference>
<evidence type="ECO:0000256" key="3">
    <source>
        <dbReference type="PROSITE-ProRule" id="PRU01248"/>
    </source>
</evidence>
<evidence type="ECO:0000256" key="4">
    <source>
        <dbReference type="SAM" id="MobiDB-lite"/>
    </source>
</evidence>
<dbReference type="InterPro" id="IPR010998">
    <property type="entry name" value="Integrase_recombinase_N"/>
</dbReference>
<feature type="region of interest" description="Disordered" evidence="4">
    <location>
        <begin position="326"/>
        <end position="345"/>
    </location>
</feature>
<protein>
    <submittedName>
        <fullName evidence="6">Phage integrase, N-terminal SAM-like domain</fullName>
    </submittedName>
</protein>
<dbReference type="GO" id="GO:0015074">
    <property type="term" value="P:DNA integration"/>
    <property type="evidence" value="ECO:0007669"/>
    <property type="project" value="InterPro"/>
</dbReference>
<evidence type="ECO:0000259" key="5">
    <source>
        <dbReference type="PROSITE" id="PS51900"/>
    </source>
</evidence>
<dbReference type="Pfam" id="PF02899">
    <property type="entry name" value="Phage_int_SAM_1"/>
    <property type="match status" value="1"/>
</dbReference>
<dbReference type="Proteomes" id="UP000219453">
    <property type="component" value="Unassembled WGS sequence"/>
</dbReference>
<dbReference type="AlphaFoldDB" id="A0A285NT26"/>
<sequence length="345" mass="39044">MTDLEPLSPEQAVQMYLDGRKDELAAATLKGQKYRLRAFVAWCDEEEIENLNDLGGRDLYEYRIWRREGGYSEDGAELKTVTLRGQLSTVRAFLRFCASVDAVPEDLAEKVPVPSVSGAGGVSDSTLAPSRAVEILEYLGRYHYASRKHITVLIAWHTGARCGAIRGIDIEDIDLEGDSPGIEFLHRPDTDTPLKNADKGERWNAISQHVAHTIQDYVNGPRNDVTDEYGRNPLLTTAHGRPSGSTIRDTIYSVTRPCWRGEGCPHDRDIETCEATHYHHASKCPSSRSPHDVRSGRVTAYRREDVPREIVSDRLNASEQILDRHYDRRSEREKSEQRRKYLPNT</sequence>
<name>A0A285NT26_NATPI</name>
<dbReference type="Gene3D" id="1.10.150.130">
    <property type="match status" value="1"/>
</dbReference>
<evidence type="ECO:0000313" key="7">
    <source>
        <dbReference type="Proteomes" id="UP000219453"/>
    </source>
</evidence>
<dbReference type="InterPro" id="IPR044068">
    <property type="entry name" value="CB"/>
</dbReference>
<keyword evidence="7" id="KW-1185">Reference proteome</keyword>
<feature type="domain" description="Core-binding (CB)" evidence="5">
    <location>
        <begin position="7"/>
        <end position="98"/>
    </location>
</feature>
<dbReference type="Gene3D" id="1.10.443.10">
    <property type="entry name" value="Intergrase catalytic core"/>
    <property type="match status" value="1"/>
</dbReference>
<dbReference type="PROSITE" id="PS51900">
    <property type="entry name" value="CB"/>
    <property type="match status" value="1"/>
</dbReference>
<organism evidence="6 7">
    <name type="scientific">Natronoarchaeum philippinense</name>
    <dbReference type="NCBI Taxonomy" id="558529"/>
    <lineage>
        <taxon>Archaea</taxon>
        <taxon>Methanobacteriati</taxon>
        <taxon>Methanobacteriota</taxon>
        <taxon>Stenosarchaea group</taxon>
        <taxon>Halobacteria</taxon>
        <taxon>Halobacteriales</taxon>
        <taxon>Natronoarchaeaceae</taxon>
    </lineage>
</organism>
<dbReference type="InterPro" id="IPR004107">
    <property type="entry name" value="Integrase_SAM-like_N"/>
</dbReference>
<accession>A0A285NT26</accession>
<keyword evidence="1 3" id="KW-0238">DNA-binding</keyword>
<dbReference type="InterPro" id="IPR011010">
    <property type="entry name" value="DNA_brk_join_enz"/>
</dbReference>
<feature type="compositionally biased region" description="Basic and acidic residues" evidence="4">
    <location>
        <begin position="326"/>
        <end position="339"/>
    </location>
</feature>
<gene>
    <name evidence="6" type="ORF">SAMN06269185_1509</name>
</gene>
<evidence type="ECO:0000256" key="2">
    <source>
        <dbReference type="ARBA" id="ARBA00023172"/>
    </source>
</evidence>
<evidence type="ECO:0000256" key="1">
    <source>
        <dbReference type="ARBA" id="ARBA00023125"/>
    </source>
</evidence>
<dbReference type="GO" id="GO:0003677">
    <property type="term" value="F:DNA binding"/>
    <property type="evidence" value="ECO:0007669"/>
    <property type="project" value="UniProtKB-UniRule"/>
</dbReference>
<reference evidence="7" key="1">
    <citation type="submission" date="2017-09" db="EMBL/GenBank/DDBJ databases">
        <authorList>
            <person name="Varghese N."/>
            <person name="Submissions S."/>
        </authorList>
    </citation>
    <scope>NUCLEOTIDE SEQUENCE [LARGE SCALE GENOMIC DNA]</scope>
    <source>
        <strain evidence="7">DSM 27208</strain>
    </source>
</reference>
<dbReference type="GO" id="GO:0006310">
    <property type="term" value="P:DNA recombination"/>
    <property type="evidence" value="ECO:0007669"/>
    <property type="project" value="UniProtKB-KW"/>
</dbReference>
<dbReference type="EMBL" id="OBEJ01000002">
    <property type="protein sequence ID" value="SNZ12127.1"/>
    <property type="molecule type" value="Genomic_DNA"/>
</dbReference>